<reference evidence="2 3" key="1">
    <citation type="submission" date="2017-06" db="EMBL/GenBank/DDBJ databases">
        <authorList>
            <person name="Kim H.J."/>
            <person name="Triplett B.A."/>
        </authorList>
    </citation>
    <scope>NUCLEOTIDE SEQUENCE [LARGE SCALE GENOMIC DNA]</scope>
    <source>
        <strain evidence="2 3">DSM 19307</strain>
    </source>
</reference>
<evidence type="ECO:0000313" key="3">
    <source>
        <dbReference type="Proteomes" id="UP000198393"/>
    </source>
</evidence>
<dbReference type="RefSeq" id="WP_089358331.1">
    <property type="nucleotide sequence ID" value="NZ_FZPD01000007.1"/>
</dbReference>
<accession>A0A239M7R9</accession>
<dbReference type="PROSITE" id="PS51257">
    <property type="entry name" value="PROKAR_LIPOPROTEIN"/>
    <property type="match status" value="1"/>
</dbReference>
<dbReference type="EMBL" id="FZPD01000007">
    <property type="protein sequence ID" value="SNT38163.1"/>
    <property type="molecule type" value="Genomic_DNA"/>
</dbReference>
<dbReference type="OrthoDB" id="9786188at2"/>
<proteinExistence type="predicted"/>
<feature type="domain" description="SGNH hydrolase-type esterase" evidence="1">
    <location>
        <begin position="48"/>
        <end position="211"/>
    </location>
</feature>
<dbReference type="SUPFAM" id="SSF52266">
    <property type="entry name" value="SGNH hydrolase"/>
    <property type="match status" value="1"/>
</dbReference>
<dbReference type="GO" id="GO:0004622">
    <property type="term" value="F:phosphatidylcholine lysophospholipase activity"/>
    <property type="evidence" value="ECO:0007669"/>
    <property type="project" value="TreeGrafter"/>
</dbReference>
<gene>
    <name evidence="2" type="ORF">SAMN05421640_3663</name>
</gene>
<dbReference type="InterPro" id="IPR051532">
    <property type="entry name" value="Ester_Hydrolysis_Enzymes"/>
</dbReference>
<dbReference type="InterPro" id="IPR013830">
    <property type="entry name" value="SGNH_hydro"/>
</dbReference>
<organism evidence="2 3">
    <name type="scientific">Ekhidna lutea</name>
    <dbReference type="NCBI Taxonomy" id="447679"/>
    <lineage>
        <taxon>Bacteria</taxon>
        <taxon>Pseudomonadati</taxon>
        <taxon>Bacteroidota</taxon>
        <taxon>Cytophagia</taxon>
        <taxon>Cytophagales</taxon>
        <taxon>Reichenbachiellaceae</taxon>
        <taxon>Ekhidna</taxon>
    </lineage>
</organism>
<dbReference type="PANTHER" id="PTHR30383:SF24">
    <property type="entry name" value="THIOESTERASE 1_PROTEASE 1_LYSOPHOSPHOLIPASE L1"/>
    <property type="match status" value="1"/>
</dbReference>
<evidence type="ECO:0000313" key="2">
    <source>
        <dbReference type="EMBL" id="SNT38163.1"/>
    </source>
</evidence>
<dbReference type="Gene3D" id="3.40.50.1110">
    <property type="entry name" value="SGNH hydrolase"/>
    <property type="match status" value="1"/>
</dbReference>
<keyword evidence="3" id="KW-1185">Reference proteome</keyword>
<sequence length="224" mass="24373">MTYIRNILLTLLLIGCGSTQESGNNESSDQKATKEVQSPAEEKKVILFFGNSITAGYQLDMDQAFPALIQERIDSLGLNYKTINAGLSGETSAGGKSRIEWVLQTVPDIFFLELGANDGLRGLPLDETIKNLQDIIDAVKNENPEVEIIIAGMMVPPNLGQGYSDKFSQIFPKLAEANDATLIPFVLEGVAGNPELNLSDGIHPTPEGHEIVADTVWKYLEPLL</sequence>
<dbReference type="Pfam" id="PF13472">
    <property type="entry name" value="Lipase_GDSL_2"/>
    <property type="match status" value="1"/>
</dbReference>
<dbReference type="InterPro" id="IPR036514">
    <property type="entry name" value="SGNH_hydro_sf"/>
</dbReference>
<evidence type="ECO:0000259" key="1">
    <source>
        <dbReference type="Pfam" id="PF13472"/>
    </source>
</evidence>
<dbReference type="AlphaFoldDB" id="A0A239M7R9"/>
<dbReference type="PANTHER" id="PTHR30383">
    <property type="entry name" value="THIOESTERASE 1/PROTEASE 1/LYSOPHOSPHOLIPASE L1"/>
    <property type="match status" value="1"/>
</dbReference>
<name>A0A239M7R9_EKHLU</name>
<protein>
    <submittedName>
        <fullName evidence="2">Acyl-CoA thioesterase-1</fullName>
    </submittedName>
</protein>
<dbReference type="CDD" id="cd01822">
    <property type="entry name" value="Lysophospholipase_L1_like"/>
    <property type="match status" value="1"/>
</dbReference>
<dbReference type="Proteomes" id="UP000198393">
    <property type="component" value="Unassembled WGS sequence"/>
</dbReference>